<name>A0ABQ6N4L6_9STRA</name>
<dbReference type="Proteomes" id="UP001165060">
    <property type="component" value="Unassembled WGS sequence"/>
</dbReference>
<feature type="region of interest" description="Disordered" evidence="1">
    <location>
        <begin position="257"/>
        <end position="280"/>
    </location>
</feature>
<organism evidence="2 3">
    <name type="scientific">Tetraparma gracilis</name>
    <dbReference type="NCBI Taxonomy" id="2962635"/>
    <lineage>
        <taxon>Eukaryota</taxon>
        <taxon>Sar</taxon>
        <taxon>Stramenopiles</taxon>
        <taxon>Ochrophyta</taxon>
        <taxon>Bolidophyceae</taxon>
        <taxon>Parmales</taxon>
        <taxon>Triparmaceae</taxon>
        <taxon>Tetraparma</taxon>
    </lineage>
</organism>
<proteinExistence type="predicted"/>
<evidence type="ECO:0000313" key="2">
    <source>
        <dbReference type="EMBL" id="GMI40636.1"/>
    </source>
</evidence>
<sequence length="280" mass="32211">MPTSRAAIAIRPKYPCDASVSLTSYNVEFSPVAHTKHRGAERQIPQYLPQNLTSDRDPLAANERMGRMRAHAEAMKSDPNIFKGKKTADSFGQYVEQAKIMKALLGDTRQVRDVHDRGEHQPYSYSRLGPEEDNRPDSYDYDDSWYEPRTRGYSPGNVRSLSPPPQKTSQWMSQLSAVDSTCSFAEQSVRQSKGQPALETRYSTIQLGKEWSNFRGQRYKRNVERKKAREEVERFRQEMDAETEVTKLSINKFEKRLKAMAEPGRSSKKRQDDESSDDEM</sequence>
<gene>
    <name evidence="2" type="ORF">TeGR_g8260</name>
</gene>
<feature type="region of interest" description="Disordered" evidence="1">
    <location>
        <begin position="112"/>
        <end position="169"/>
    </location>
</feature>
<comment type="caution">
    <text evidence="2">The sequence shown here is derived from an EMBL/GenBank/DDBJ whole genome shotgun (WGS) entry which is preliminary data.</text>
</comment>
<keyword evidence="3" id="KW-1185">Reference proteome</keyword>
<evidence type="ECO:0000313" key="3">
    <source>
        <dbReference type="Proteomes" id="UP001165060"/>
    </source>
</evidence>
<evidence type="ECO:0000256" key="1">
    <source>
        <dbReference type="SAM" id="MobiDB-lite"/>
    </source>
</evidence>
<dbReference type="EMBL" id="BRYB01000947">
    <property type="protein sequence ID" value="GMI40636.1"/>
    <property type="molecule type" value="Genomic_DNA"/>
</dbReference>
<protein>
    <submittedName>
        <fullName evidence="2">Uncharacterized protein</fullName>
    </submittedName>
</protein>
<accession>A0ABQ6N4L6</accession>
<reference evidence="2 3" key="1">
    <citation type="journal article" date="2023" name="Commun. Biol.">
        <title>Genome analysis of Parmales, the sister group of diatoms, reveals the evolutionary specialization of diatoms from phago-mixotrophs to photoautotrophs.</title>
        <authorList>
            <person name="Ban H."/>
            <person name="Sato S."/>
            <person name="Yoshikawa S."/>
            <person name="Yamada K."/>
            <person name="Nakamura Y."/>
            <person name="Ichinomiya M."/>
            <person name="Sato N."/>
            <person name="Blanc-Mathieu R."/>
            <person name="Endo H."/>
            <person name="Kuwata A."/>
            <person name="Ogata H."/>
        </authorList>
    </citation>
    <scope>NUCLEOTIDE SEQUENCE [LARGE SCALE GENOMIC DNA]</scope>
</reference>
<feature type="compositionally biased region" description="Basic and acidic residues" evidence="1">
    <location>
        <begin position="129"/>
        <end position="138"/>
    </location>
</feature>